<dbReference type="Pfam" id="PF13676">
    <property type="entry name" value="TIR_2"/>
    <property type="match status" value="1"/>
</dbReference>
<keyword evidence="3" id="KW-0675">Receptor</keyword>
<dbReference type="Gene3D" id="3.40.50.10140">
    <property type="entry name" value="Toll/interleukin-1 receptor homology (TIR) domain"/>
    <property type="match status" value="1"/>
</dbReference>
<protein>
    <submittedName>
        <fullName evidence="3">Toll/interleukin-1 receptor domain-containing protein</fullName>
    </submittedName>
</protein>
<reference evidence="3 4" key="1">
    <citation type="submission" date="2020-12" db="EMBL/GenBank/DDBJ databases">
        <title>A novel species.</title>
        <authorList>
            <person name="Li K."/>
        </authorList>
    </citation>
    <scope>NUCLEOTIDE SEQUENCE [LARGE SCALE GENOMIC DNA]</scope>
    <source>
        <strain evidence="3 4">ZYC-3</strain>
    </source>
</reference>
<sequence>MHEIFINYRTKGGKAVAYGCDDRLSTRFGPDSVFLARKSIAPGNNYVETLDQAARRSQVLLAVIDEEWLDAPDRHQPAKRALDNPQDWVRREIEEALSSGALVVPLLIGRHVEQLDPHRLPSSLGELAECQYVRIDLHTMDSDLTGLGDRLVQQVPGLAALDRQTRPDDATVPDQEPTVRNDHQSGGIGQVSGSVGTFVNDAHGPLHTGRGNLYGGSHISGDGSNHFAGDNRGGIRQRFGPRAPREGDEQ</sequence>
<dbReference type="KEGG" id="slf:JEQ17_38400"/>
<dbReference type="PROSITE" id="PS50104">
    <property type="entry name" value="TIR"/>
    <property type="match status" value="1"/>
</dbReference>
<keyword evidence="4" id="KW-1185">Reference proteome</keyword>
<dbReference type="GO" id="GO:0007165">
    <property type="term" value="P:signal transduction"/>
    <property type="evidence" value="ECO:0007669"/>
    <property type="project" value="InterPro"/>
</dbReference>
<accession>A0A7T7RFH3</accession>
<evidence type="ECO:0000256" key="1">
    <source>
        <dbReference type="SAM" id="MobiDB-lite"/>
    </source>
</evidence>
<dbReference type="EMBL" id="CP066831">
    <property type="protein sequence ID" value="QQM44700.1"/>
    <property type="molecule type" value="Genomic_DNA"/>
</dbReference>
<gene>
    <name evidence="3" type="ORF">JEQ17_38400</name>
</gene>
<proteinExistence type="predicted"/>
<feature type="region of interest" description="Disordered" evidence="1">
    <location>
        <begin position="159"/>
        <end position="250"/>
    </location>
</feature>
<organism evidence="3 4">
    <name type="scientific">Streptomyces liliifuscus</name>
    <dbReference type="NCBI Taxonomy" id="2797636"/>
    <lineage>
        <taxon>Bacteria</taxon>
        <taxon>Bacillati</taxon>
        <taxon>Actinomycetota</taxon>
        <taxon>Actinomycetes</taxon>
        <taxon>Kitasatosporales</taxon>
        <taxon>Streptomycetaceae</taxon>
        <taxon>Streptomyces</taxon>
    </lineage>
</organism>
<name>A0A7T7RFH3_9ACTN</name>
<dbReference type="Proteomes" id="UP000595636">
    <property type="component" value="Chromosome"/>
</dbReference>
<dbReference type="InterPro" id="IPR035897">
    <property type="entry name" value="Toll_tir_struct_dom_sf"/>
</dbReference>
<feature type="domain" description="TIR" evidence="2">
    <location>
        <begin position="1"/>
        <end position="151"/>
    </location>
</feature>
<evidence type="ECO:0000313" key="4">
    <source>
        <dbReference type="Proteomes" id="UP000595636"/>
    </source>
</evidence>
<evidence type="ECO:0000259" key="2">
    <source>
        <dbReference type="PROSITE" id="PS50104"/>
    </source>
</evidence>
<dbReference type="RefSeq" id="WP_200399532.1">
    <property type="nucleotide sequence ID" value="NZ_CP066831.1"/>
</dbReference>
<evidence type="ECO:0000313" key="3">
    <source>
        <dbReference type="EMBL" id="QQM44700.1"/>
    </source>
</evidence>
<dbReference type="InterPro" id="IPR000157">
    <property type="entry name" value="TIR_dom"/>
</dbReference>
<dbReference type="AlphaFoldDB" id="A0A7T7RFH3"/>